<keyword evidence="5 8" id="KW-1133">Transmembrane helix</keyword>
<dbReference type="GO" id="GO:0016020">
    <property type="term" value="C:membrane"/>
    <property type="evidence" value="ECO:0007669"/>
    <property type="project" value="UniProtKB-SubCell"/>
</dbReference>
<comment type="similarity">
    <text evidence="2">Belongs to the FAM187 family.</text>
</comment>
<dbReference type="GeneTree" id="ENSGT00530000063991"/>
<evidence type="ECO:0000256" key="6">
    <source>
        <dbReference type="ARBA" id="ARBA00023136"/>
    </source>
</evidence>
<dbReference type="InterPro" id="IPR039311">
    <property type="entry name" value="FAM187A/B"/>
</dbReference>
<comment type="subcellular location">
    <subcellularLocation>
        <location evidence="1">Membrane</location>
        <topology evidence="1">Single-pass type I membrane protein</topology>
    </subcellularLocation>
</comment>
<keyword evidence="11" id="KW-1185">Reference proteome</keyword>
<evidence type="ECO:0000256" key="4">
    <source>
        <dbReference type="ARBA" id="ARBA00022729"/>
    </source>
</evidence>
<keyword evidence="7" id="KW-0325">Glycoprotein</keyword>
<evidence type="ECO:0000256" key="7">
    <source>
        <dbReference type="ARBA" id="ARBA00023180"/>
    </source>
</evidence>
<gene>
    <name evidence="10" type="primary">fam187b</name>
</gene>
<dbReference type="Proteomes" id="UP000001646">
    <property type="component" value="Unplaced"/>
</dbReference>
<keyword evidence="6 8" id="KW-0472">Membrane</keyword>
<dbReference type="GeneID" id="100562965"/>
<evidence type="ECO:0000256" key="5">
    <source>
        <dbReference type="ARBA" id="ARBA00022989"/>
    </source>
</evidence>
<dbReference type="PANTHER" id="PTHR32178:SF8">
    <property type="entry name" value="PROTEIN FAM187B"/>
    <property type="match status" value="1"/>
</dbReference>
<evidence type="ECO:0000256" key="8">
    <source>
        <dbReference type="SAM" id="Phobius"/>
    </source>
</evidence>
<evidence type="ECO:0000256" key="9">
    <source>
        <dbReference type="SAM" id="SignalP"/>
    </source>
</evidence>
<organism evidence="10 11">
    <name type="scientific">Anolis carolinensis</name>
    <name type="common">Green anole</name>
    <name type="synonym">American chameleon</name>
    <dbReference type="NCBI Taxonomy" id="28377"/>
    <lineage>
        <taxon>Eukaryota</taxon>
        <taxon>Metazoa</taxon>
        <taxon>Chordata</taxon>
        <taxon>Craniata</taxon>
        <taxon>Vertebrata</taxon>
        <taxon>Euteleostomi</taxon>
        <taxon>Lepidosauria</taxon>
        <taxon>Squamata</taxon>
        <taxon>Bifurcata</taxon>
        <taxon>Unidentata</taxon>
        <taxon>Episquamata</taxon>
        <taxon>Toxicofera</taxon>
        <taxon>Iguania</taxon>
        <taxon>Dactyloidae</taxon>
        <taxon>Anolis</taxon>
    </lineage>
</organism>
<evidence type="ECO:0008006" key="12">
    <source>
        <dbReference type="Google" id="ProtNLM"/>
    </source>
</evidence>
<evidence type="ECO:0000256" key="1">
    <source>
        <dbReference type="ARBA" id="ARBA00004479"/>
    </source>
</evidence>
<proteinExistence type="inferred from homology"/>
<sequence>MSFWASFVAPFLGLTLAITEGTLYGGHSLGSPCLPGQPCMLAFISDNPVMLHCPHGYFSTHISWQYLDPQWTDQPPATFLHAGIAPLLSQGKLQRLRSKSRLVANSLYIQRPHVKDSGLYTCREGDATIAYYEVDFQDAGHLQVSHAGLGETPLENATAELEDGTLAELFTAWSPWQACDHCGHPGERKRVGFCYVRITNKEGQEEKPLPCGMVRRKHPLLPQRGPELRVETCHVPCDAAHLLASNDSNAVPTMLYSTYHLLPNTTAFLHCPASSIYSPVYWQEGHTSLTHLELLQNNSTTQSLDKATGGGILRVSFQNGSHGSLYQCYVNRHLVGKFWVSSPGAMLPRMELPETYSVAVSLILGLGMFLVFLVFLSIIQSCRKKPAIAVV</sequence>
<dbReference type="KEGG" id="acs:100562965"/>
<feature type="chain" id="PRO_5004365627" description="Ig-like domain-containing protein" evidence="9">
    <location>
        <begin position="18"/>
        <end position="391"/>
    </location>
</feature>
<dbReference type="AlphaFoldDB" id="R4GC85"/>
<evidence type="ECO:0000313" key="11">
    <source>
        <dbReference type="Proteomes" id="UP000001646"/>
    </source>
</evidence>
<dbReference type="eggNOG" id="ENOG502S0YJ">
    <property type="taxonomic scope" value="Eukaryota"/>
</dbReference>
<evidence type="ECO:0000313" key="10">
    <source>
        <dbReference type="Ensembl" id="ENSACAP00000022943.1"/>
    </source>
</evidence>
<dbReference type="HOGENOM" id="CLU_054403_0_0_1"/>
<evidence type="ECO:0000256" key="3">
    <source>
        <dbReference type="ARBA" id="ARBA00022692"/>
    </source>
</evidence>
<name>R4GC85_ANOCA</name>
<dbReference type="InterPro" id="IPR036179">
    <property type="entry name" value="Ig-like_dom_sf"/>
</dbReference>
<dbReference type="Bgee" id="ENSACAG00000028379">
    <property type="expression patterns" value="Expressed in brain"/>
</dbReference>
<keyword evidence="3 8" id="KW-0812">Transmembrane</keyword>
<dbReference type="SUPFAM" id="SSF48726">
    <property type="entry name" value="Immunoglobulin"/>
    <property type="match status" value="1"/>
</dbReference>
<dbReference type="Ensembl" id="ENSACAT00000030362.2">
    <property type="protein sequence ID" value="ENSACAP00000022943.1"/>
    <property type="gene ID" value="ENSACAG00000028379.2"/>
</dbReference>
<reference evidence="10" key="3">
    <citation type="submission" date="2025-09" db="UniProtKB">
        <authorList>
            <consortium name="Ensembl"/>
        </authorList>
    </citation>
    <scope>IDENTIFICATION</scope>
</reference>
<feature type="signal peptide" evidence="9">
    <location>
        <begin position="1"/>
        <end position="17"/>
    </location>
</feature>
<dbReference type="PANTHER" id="PTHR32178">
    <property type="entry name" value="FAM187"/>
    <property type="match status" value="1"/>
</dbReference>
<reference evidence="10" key="1">
    <citation type="submission" date="2009-12" db="EMBL/GenBank/DDBJ databases">
        <title>The Genome Sequence of Anolis carolinensis (Green Anole Lizard).</title>
        <authorList>
            <consortium name="The Genome Sequencing Platform"/>
            <person name="Di Palma F."/>
            <person name="Alfoldi J."/>
            <person name="Heiman D."/>
            <person name="Young S."/>
            <person name="Grabherr M."/>
            <person name="Johnson J."/>
            <person name="Lander E.S."/>
            <person name="Lindblad-Toh K."/>
        </authorList>
    </citation>
    <scope>NUCLEOTIDE SEQUENCE [LARGE SCALE GENOMIC DNA]</scope>
    <source>
        <strain evidence="10">JBL SC #1</strain>
    </source>
</reference>
<evidence type="ECO:0000256" key="2">
    <source>
        <dbReference type="ARBA" id="ARBA00008727"/>
    </source>
</evidence>
<dbReference type="STRING" id="28377.ENSACAP00000022943"/>
<dbReference type="RefSeq" id="XP_016851575.2">
    <property type="nucleotide sequence ID" value="XM_016996086.2"/>
</dbReference>
<keyword evidence="4 9" id="KW-0732">Signal</keyword>
<dbReference type="InParanoid" id="R4GC85"/>
<protein>
    <recommendedName>
        <fullName evidence="12">Ig-like domain-containing protein</fullName>
    </recommendedName>
</protein>
<reference evidence="10" key="2">
    <citation type="submission" date="2025-08" db="UniProtKB">
        <authorList>
            <consortium name="Ensembl"/>
        </authorList>
    </citation>
    <scope>IDENTIFICATION</scope>
</reference>
<dbReference type="CTD" id="148109"/>
<feature type="transmembrane region" description="Helical" evidence="8">
    <location>
        <begin position="356"/>
        <end position="379"/>
    </location>
</feature>
<accession>R4GC85</accession>